<keyword evidence="5 8" id="KW-0819">tRNA processing</keyword>
<dbReference type="PROSITE" id="PS51626">
    <property type="entry name" value="SAM_MT_TRM1"/>
    <property type="match status" value="1"/>
</dbReference>
<evidence type="ECO:0000256" key="8">
    <source>
        <dbReference type="HAMAP-Rule" id="MF_00290"/>
    </source>
</evidence>
<dbReference type="EC" id="2.1.1.216" evidence="7 8"/>
<keyword evidence="1 8" id="KW-0820">tRNA-binding</keyword>
<evidence type="ECO:0000256" key="9">
    <source>
        <dbReference type="PROSITE-ProRule" id="PRU00958"/>
    </source>
</evidence>
<comment type="similarity">
    <text evidence="8 9">Belongs to the class I-like SAM-binding methyltransferase superfamily. Trm1 family.</text>
</comment>
<feature type="binding site" evidence="8">
    <location>
        <position position="98"/>
    </location>
    <ligand>
        <name>S-adenosyl-L-methionine</name>
        <dbReference type="ChEBI" id="CHEBI:59789"/>
    </ligand>
</feature>
<dbReference type="Gene3D" id="3.40.50.150">
    <property type="entry name" value="Vaccinia Virus protein VP39"/>
    <property type="match status" value="1"/>
</dbReference>
<name>A0AAP2W6S9_9EURY</name>
<protein>
    <recommendedName>
        <fullName evidence="7 8">tRNA (guanine(26)-N(2))-dimethyltransferase</fullName>
        <ecNumber evidence="7 8">2.1.1.216</ecNumber>
    </recommendedName>
    <alternativeName>
        <fullName evidence="8">tRNA 2,2-dimethylguanosine-26 methyltransferase</fullName>
    </alternativeName>
    <alternativeName>
        <fullName evidence="8">tRNA(guanine-26,N(2)-N(2)) methyltransferase</fullName>
    </alternativeName>
    <alternativeName>
        <fullName evidence="8">tRNA(m(2,2)G26)dimethyltransferase</fullName>
    </alternativeName>
</protein>
<keyword evidence="8" id="KW-0862">Zinc</keyword>
<reference evidence="10 11" key="1">
    <citation type="submission" date="2017-11" db="EMBL/GenBank/DDBJ databases">
        <title>Isolation and Characterization of Family Methanocellaceae Species from Potential Methane Hydrate Area Offshore Southwestern Taiwan.</title>
        <authorList>
            <person name="Zhang W.-L."/>
            <person name="Chen W.-C."/>
            <person name="Lai M.-C."/>
            <person name="Chen S.-C."/>
        </authorList>
    </citation>
    <scope>NUCLEOTIDE SEQUENCE [LARGE SCALE GENOMIC DNA]</scope>
    <source>
        <strain evidence="10 11">CWC-04</strain>
    </source>
</reference>
<keyword evidence="3 8" id="KW-0808">Transferase</keyword>
<evidence type="ECO:0000313" key="10">
    <source>
        <dbReference type="EMBL" id="MCD1295663.1"/>
    </source>
</evidence>
<feature type="binding site" evidence="8">
    <location>
        <position position="249"/>
    </location>
    <ligand>
        <name>Zn(2+)</name>
        <dbReference type="ChEBI" id="CHEBI:29105"/>
    </ligand>
</feature>
<comment type="caution">
    <text evidence="10">The sequence shown here is derived from an EMBL/GenBank/DDBJ whole genome shotgun (WGS) entry which is preliminary data.</text>
</comment>
<dbReference type="InterPro" id="IPR002905">
    <property type="entry name" value="Trm1"/>
</dbReference>
<dbReference type="EMBL" id="PGCK01000010">
    <property type="protein sequence ID" value="MCD1295663.1"/>
    <property type="molecule type" value="Genomic_DNA"/>
</dbReference>
<keyword evidence="2 8" id="KW-0489">Methyltransferase</keyword>
<keyword evidence="4 8" id="KW-0949">S-adenosyl-L-methionine</keyword>
<evidence type="ECO:0000256" key="5">
    <source>
        <dbReference type="ARBA" id="ARBA00022694"/>
    </source>
</evidence>
<feature type="binding site" evidence="8">
    <location>
        <position position="71"/>
    </location>
    <ligand>
        <name>S-adenosyl-L-methionine</name>
        <dbReference type="ChEBI" id="CHEBI:59789"/>
    </ligand>
</feature>
<dbReference type="NCBIfam" id="TIGR00308">
    <property type="entry name" value="TRM1"/>
    <property type="match status" value="1"/>
</dbReference>
<dbReference type="Pfam" id="PF02005">
    <property type="entry name" value="TRM"/>
    <property type="match status" value="1"/>
</dbReference>
<gene>
    <name evidence="8" type="primary">trm1</name>
    <name evidence="10" type="ORF">CUJ83_11710</name>
</gene>
<comment type="function">
    <text evidence="8">Dimethylates a single guanine residue at position 26 of a number of tRNAs using S-adenosyl-L-methionine as donor of the methyl groups.</text>
</comment>
<comment type="catalytic activity">
    <reaction evidence="8">
        <text>guanosine(26) in tRNA + 2 S-adenosyl-L-methionine = N(2)-dimethylguanosine(26) in tRNA + 2 S-adenosyl-L-homocysteine + 2 H(+)</text>
        <dbReference type="Rhea" id="RHEA:43140"/>
        <dbReference type="Rhea" id="RHEA-COMP:10359"/>
        <dbReference type="Rhea" id="RHEA-COMP:10360"/>
        <dbReference type="ChEBI" id="CHEBI:15378"/>
        <dbReference type="ChEBI" id="CHEBI:57856"/>
        <dbReference type="ChEBI" id="CHEBI:59789"/>
        <dbReference type="ChEBI" id="CHEBI:74269"/>
        <dbReference type="ChEBI" id="CHEBI:74513"/>
        <dbReference type="EC" id="2.1.1.216"/>
    </reaction>
</comment>
<dbReference type="InterPro" id="IPR029063">
    <property type="entry name" value="SAM-dependent_MTases_sf"/>
</dbReference>
<dbReference type="RefSeq" id="WP_230742520.1">
    <property type="nucleotide sequence ID" value="NZ_PGCK01000010.1"/>
</dbReference>
<dbReference type="AlphaFoldDB" id="A0AAP2W6S9"/>
<proteinExistence type="inferred from homology"/>
<dbReference type="GO" id="GO:0046872">
    <property type="term" value="F:metal ion binding"/>
    <property type="evidence" value="ECO:0007669"/>
    <property type="project" value="UniProtKB-KW"/>
</dbReference>
<evidence type="ECO:0000256" key="6">
    <source>
        <dbReference type="ARBA" id="ARBA00022884"/>
    </source>
</evidence>
<comment type="caution">
    <text evidence="8">Lacks conserved residue(s) required for the propagation of feature annotation.</text>
</comment>
<dbReference type="Proteomes" id="UP001320159">
    <property type="component" value="Unassembled WGS sequence"/>
</dbReference>
<organism evidence="10 11">
    <name type="scientific">Methanooceanicella nereidis</name>
    <dbReference type="NCBI Taxonomy" id="2052831"/>
    <lineage>
        <taxon>Archaea</taxon>
        <taxon>Methanobacteriati</taxon>
        <taxon>Methanobacteriota</taxon>
        <taxon>Stenosarchaea group</taxon>
        <taxon>Methanomicrobia</taxon>
        <taxon>Methanocellales</taxon>
        <taxon>Methanocellaceae</taxon>
        <taxon>Methanooceanicella</taxon>
    </lineage>
</organism>
<dbReference type="PANTHER" id="PTHR10631">
    <property type="entry name" value="N 2 ,N 2 -DIMETHYLGUANOSINE TRNA METHYLTRANSFERASE"/>
    <property type="match status" value="1"/>
</dbReference>
<feature type="binding site" evidence="8">
    <location>
        <position position="226"/>
    </location>
    <ligand>
        <name>Zn(2+)</name>
        <dbReference type="ChEBI" id="CHEBI:29105"/>
    </ligand>
</feature>
<feature type="binding site" evidence="8">
    <location>
        <position position="229"/>
    </location>
    <ligand>
        <name>Zn(2+)</name>
        <dbReference type="ChEBI" id="CHEBI:29105"/>
    </ligand>
</feature>
<dbReference type="HAMAP" id="MF_00290">
    <property type="entry name" value="tRNA_dimethyltr_TRM1"/>
    <property type="match status" value="1"/>
</dbReference>
<evidence type="ECO:0000256" key="7">
    <source>
        <dbReference type="ARBA" id="ARBA00039099"/>
    </source>
</evidence>
<sequence>MTSVKEGKVTIEMGEDVFYNPRMEMNRDINVACITALPEVSSYVDAMAASGIRGIRVKKEVPRHIDVTVNDLEVSAYELIMANARNNGVSVNASNMGANTLLSSTQFDFVDIDPFGTPSPYIDSVCRSAKKVMGITATDTAPLCGAHLRSGMRKYEAYPLKTEYHSEMGVRVLLGKVARELAKYDRAFKPYLCHATEHYVRLYLGVEYGVVSADRMLDEVGFIVHCFKCLNRYSIKGLAVQAPERCPVCGSKVQIGGPMWLGRTRDREFVSNVIEIMEKGEFKKKERAIRMLGIIREETEVPTFFDQHRICKDLKATPTDINTLVEALKAEGFSASRTHYSGTGFKTDAPINVVKSIITKFS</sequence>
<evidence type="ECO:0000256" key="3">
    <source>
        <dbReference type="ARBA" id="ARBA00022679"/>
    </source>
</evidence>
<dbReference type="GO" id="GO:0002940">
    <property type="term" value="P:tRNA N2-guanine methylation"/>
    <property type="evidence" value="ECO:0007669"/>
    <property type="project" value="TreeGrafter"/>
</dbReference>
<feature type="binding site" evidence="8">
    <location>
        <position position="53"/>
    </location>
    <ligand>
        <name>S-adenosyl-L-methionine</name>
        <dbReference type="ChEBI" id="CHEBI:59789"/>
    </ligand>
</feature>
<dbReference type="GO" id="GO:0000049">
    <property type="term" value="F:tRNA binding"/>
    <property type="evidence" value="ECO:0007669"/>
    <property type="project" value="UniProtKB-UniRule"/>
</dbReference>
<keyword evidence="8" id="KW-0479">Metal-binding</keyword>
<dbReference type="InterPro" id="IPR042296">
    <property type="entry name" value="tRNA_met_Trm1_C"/>
</dbReference>
<evidence type="ECO:0000313" key="11">
    <source>
        <dbReference type="Proteomes" id="UP001320159"/>
    </source>
</evidence>
<evidence type="ECO:0000256" key="1">
    <source>
        <dbReference type="ARBA" id="ARBA00022555"/>
    </source>
</evidence>
<accession>A0AAP2W6S9</accession>
<keyword evidence="11" id="KW-1185">Reference proteome</keyword>
<dbReference type="GO" id="GO:0160104">
    <property type="term" value="F:tRNA (guanine(26)-N2)-dimethyltransferase activity"/>
    <property type="evidence" value="ECO:0007669"/>
    <property type="project" value="UniProtKB-UniRule"/>
</dbReference>
<evidence type="ECO:0000256" key="4">
    <source>
        <dbReference type="ARBA" id="ARBA00022691"/>
    </source>
</evidence>
<feature type="binding site" evidence="8">
    <location>
        <position position="27"/>
    </location>
    <ligand>
        <name>S-adenosyl-L-methionine</name>
        <dbReference type="ChEBI" id="CHEBI:59789"/>
    </ligand>
</feature>
<dbReference type="PANTHER" id="PTHR10631:SF3">
    <property type="entry name" value="TRNA (GUANINE(26)-N(2))-DIMETHYLTRANSFERASE"/>
    <property type="match status" value="1"/>
</dbReference>
<dbReference type="InterPro" id="IPR022923">
    <property type="entry name" value="TRM1_arc_bac"/>
</dbReference>
<feature type="binding site" evidence="8">
    <location>
        <position position="246"/>
    </location>
    <ligand>
        <name>Zn(2+)</name>
        <dbReference type="ChEBI" id="CHEBI:29105"/>
    </ligand>
</feature>
<keyword evidence="6 8" id="KW-0694">RNA-binding</keyword>
<dbReference type="Gene3D" id="3.30.56.70">
    <property type="entry name" value="N2,N2-dimethylguanosine tRNA methyltransferase, C-terminal domain"/>
    <property type="match status" value="1"/>
</dbReference>
<evidence type="ECO:0000256" key="2">
    <source>
        <dbReference type="ARBA" id="ARBA00022603"/>
    </source>
</evidence>
<dbReference type="SUPFAM" id="SSF53335">
    <property type="entry name" value="S-adenosyl-L-methionine-dependent methyltransferases"/>
    <property type="match status" value="1"/>
</dbReference>